<name>A0ABS5A6A2_9PSEU</name>
<dbReference type="Proteomes" id="UP001519363">
    <property type="component" value="Unassembled WGS sequence"/>
</dbReference>
<comment type="caution">
    <text evidence="2">The sequence shown here is derived from an EMBL/GenBank/DDBJ whole genome shotgun (WGS) entry which is preliminary data.</text>
</comment>
<keyword evidence="3" id="KW-1185">Reference proteome</keyword>
<accession>A0ABS5A6A2</accession>
<feature type="region of interest" description="Disordered" evidence="1">
    <location>
        <begin position="211"/>
        <end position="239"/>
    </location>
</feature>
<evidence type="ECO:0000313" key="3">
    <source>
        <dbReference type="Proteomes" id="UP001519363"/>
    </source>
</evidence>
<gene>
    <name evidence="2" type="ORF">JOF53_000703</name>
</gene>
<organism evidence="2 3">
    <name type="scientific">Crossiella equi</name>
    <dbReference type="NCBI Taxonomy" id="130796"/>
    <lineage>
        <taxon>Bacteria</taxon>
        <taxon>Bacillati</taxon>
        <taxon>Actinomycetota</taxon>
        <taxon>Actinomycetes</taxon>
        <taxon>Pseudonocardiales</taxon>
        <taxon>Pseudonocardiaceae</taxon>
        <taxon>Crossiella</taxon>
    </lineage>
</organism>
<sequence>MAVADGPEVEDPVERLTLAAVCTILAALVPGTALAGSPESVTVDPDTAGPGGLVRVKVVCEHSDATAARSPVFTAPVELRMEAAFPGYRAFTGQARISADAPPGQAEVSSTCGSRTVTGPVWVSGTFVVVTPAQGTAGQHVTVQVGCPRQPDPVVSRALALGALTRDPQGHQPWALRATGTVRRDVTPGVYEVSTTCTGVALRTTFVVRAGEPQVKHPPEGGVETGDGSLSRSVPGGRT</sequence>
<dbReference type="RefSeq" id="WP_086788228.1">
    <property type="nucleotide sequence ID" value="NZ_JAGIOO010000001.1"/>
</dbReference>
<dbReference type="EMBL" id="JAGIOO010000001">
    <property type="protein sequence ID" value="MBP2471831.1"/>
    <property type="molecule type" value="Genomic_DNA"/>
</dbReference>
<reference evidence="2 3" key="1">
    <citation type="submission" date="2021-03" db="EMBL/GenBank/DDBJ databases">
        <title>Sequencing the genomes of 1000 actinobacteria strains.</title>
        <authorList>
            <person name="Klenk H.-P."/>
        </authorList>
    </citation>
    <scope>NUCLEOTIDE SEQUENCE [LARGE SCALE GENOMIC DNA]</scope>
    <source>
        <strain evidence="2 3">DSM 44580</strain>
    </source>
</reference>
<evidence type="ECO:0000256" key="1">
    <source>
        <dbReference type="SAM" id="MobiDB-lite"/>
    </source>
</evidence>
<proteinExistence type="predicted"/>
<protein>
    <submittedName>
        <fullName evidence="2">Uncharacterized protein</fullName>
    </submittedName>
</protein>
<evidence type="ECO:0000313" key="2">
    <source>
        <dbReference type="EMBL" id="MBP2471831.1"/>
    </source>
</evidence>